<reference evidence="2 3" key="1">
    <citation type="submission" date="2018-03" db="EMBL/GenBank/DDBJ databases">
        <title>Blue discolouration in mozzarella cheese caused by Pseudomonas fluorescens.</title>
        <authorList>
            <person name="Chiesa F."/>
            <person name="Dalmasso A."/>
            <person name="Lomonaco S."/>
        </authorList>
    </citation>
    <scope>NUCLEOTIDE SEQUENCE [LARGE SCALE GENOMIC DNA]</scope>
    <source>
        <strain evidence="2 3">11293</strain>
    </source>
</reference>
<feature type="signal peptide" evidence="1">
    <location>
        <begin position="1"/>
        <end position="18"/>
    </location>
</feature>
<dbReference type="AlphaFoldDB" id="A0A2T0HN16"/>
<keyword evidence="1" id="KW-0732">Signal</keyword>
<dbReference type="EMBL" id="PVUH01000030">
    <property type="protein sequence ID" value="PRW84470.1"/>
    <property type="molecule type" value="Genomic_DNA"/>
</dbReference>
<proteinExistence type="predicted"/>
<evidence type="ECO:0000256" key="1">
    <source>
        <dbReference type="SAM" id="SignalP"/>
    </source>
</evidence>
<evidence type="ECO:0000313" key="2">
    <source>
        <dbReference type="EMBL" id="PRW84470.1"/>
    </source>
</evidence>
<evidence type="ECO:0000313" key="3">
    <source>
        <dbReference type="Proteomes" id="UP000239731"/>
    </source>
</evidence>
<name>A0A2T0HN16_PSEFL</name>
<protein>
    <recommendedName>
        <fullName evidence="4">Lipoprotein</fullName>
    </recommendedName>
</protein>
<comment type="caution">
    <text evidence="2">The sequence shown here is derived from an EMBL/GenBank/DDBJ whole genome shotgun (WGS) entry which is preliminary data.</text>
</comment>
<feature type="chain" id="PRO_5015450212" description="Lipoprotein" evidence="1">
    <location>
        <begin position="19"/>
        <end position="108"/>
    </location>
</feature>
<sequence>MKKILMVSAALVMVALQAGCDSDRPSSFVGHWVEVKEEGTPPMTLDISLNERVFHIDEKKNVFGKNFERKLEGTALSDTTLSILGGALTMRLENNRLHYSGRELVKSP</sequence>
<dbReference type="RefSeq" id="WP_106118634.1">
    <property type="nucleotide sequence ID" value="NZ_PVUH01000030.1"/>
</dbReference>
<evidence type="ECO:0008006" key="4">
    <source>
        <dbReference type="Google" id="ProtNLM"/>
    </source>
</evidence>
<accession>A0A2T0HN16</accession>
<gene>
    <name evidence="2" type="ORF">C7A10_28970</name>
</gene>
<organism evidence="2 3">
    <name type="scientific">Pseudomonas fluorescens</name>
    <dbReference type="NCBI Taxonomy" id="294"/>
    <lineage>
        <taxon>Bacteria</taxon>
        <taxon>Pseudomonadati</taxon>
        <taxon>Pseudomonadota</taxon>
        <taxon>Gammaproteobacteria</taxon>
        <taxon>Pseudomonadales</taxon>
        <taxon>Pseudomonadaceae</taxon>
        <taxon>Pseudomonas</taxon>
    </lineage>
</organism>
<dbReference type="Proteomes" id="UP000239731">
    <property type="component" value="Unassembled WGS sequence"/>
</dbReference>